<gene>
    <name evidence="5" type="ORF">PPRIM_AZ9-3.1.T1470087</name>
</gene>
<evidence type="ECO:0000313" key="5">
    <source>
        <dbReference type="EMBL" id="CAD8111381.1"/>
    </source>
</evidence>
<evidence type="ECO:0000256" key="1">
    <source>
        <dbReference type="PROSITE-ProRule" id="PRU00330"/>
    </source>
</evidence>
<dbReference type="InterPro" id="IPR045093">
    <property type="entry name" value="Cullin"/>
</dbReference>
<evidence type="ECO:0000256" key="2">
    <source>
        <dbReference type="RuleBase" id="RU003829"/>
    </source>
</evidence>
<evidence type="ECO:0000259" key="4">
    <source>
        <dbReference type="PROSITE" id="PS50069"/>
    </source>
</evidence>
<name>A0A8S1Q9J9_PARPR</name>
<comment type="caution">
    <text evidence="5">The sequence shown here is derived from an EMBL/GenBank/DDBJ whole genome shotgun (WGS) entry which is preliminary data.</text>
</comment>
<proteinExistence type="inferred from homology"/>
<dbReference type="PANTHER" id="PTHR11932">
    <property type="entry name" value="CULLIN"/>
    <property type="match status" value="1"/>
</dbReference>
<sequence>MSKKIEGTEKQNQYQQKLQKIRNQCQVATKKIRLGLLEGCEIKISPKDIMYIFDSIYALTNEVGNAQAYKNSTKPQNNNRVEKIDQELIDYFQEILNEFIADIYQRLNEFSGEKESVLQIVSKTYHDYKAYSYWLYKMFYYLDKFIMPSVGTTLCTTSLKLLKEGYFDKCNKLILNTILQFIQETRKNGILLNKQIKQLIQLYSVMGSKEVELKYMKEIGEYDYICKKQEDAQRFYKEQFQSHLLTETSKFYKEEIDNKQKFTTPEFVNWGNSIFKLELSMCIECYPKSQQAIENKLKMILVKDQAARLVDSPTGVGYMLQYDKTEELKQLFSFIYRTKECITHIAKAYQNFFEQQGQLINNSIEQELQQIKDGRQMHEAELYFTRMLEVMEKAQNILKNQLQDEPEIQKSYSGAFMLVINKNEKSPIWLAIYTDIIIKSDKGVNEMETDKRLSKIVSLFQLLYQRDVFFRHYQKFLSNRLLNQQIQNIQLEKQLLQKFKGETGTNVLTQLSSMINDIEQSNRFASDQQINKNTKFDLNVFLLSQGCWPINSIQDSIIKPLHIQHVLENYEKLYLEKHNGRILTWCFNMGQGELIYKIQAEKYYLNVNTMQMIAFLIFNQGVSFSIKNILEMTKIDKIDLENSLIPFVCMKIIQRDKQDIEDFSDENEILKLNMSFNNRAKKIKILPNPKMQPKRISKVKEQNQEELQQMEQINKQREFVVDSQLVRLMKSKKTIKHHELLENCQQMISIFKPDILFIKKRIENLIEREYIRRDEKDWNIYHYLN</sequence>
<accession>A0A8S1Q9J9</accession>
<organism evidence="5 6">
    <name type="scientific">Paramecium primaurelia</name>
    <dbReference type="NCBI Taxonomy" id="5886"/>
    <lineage>
        <taxon>Eukaryota</taxon>
        <taxon>Sar</taxon>
        <taxon>Alveolata</taxon>
        <taxon>Ciliophora</taxon>
        <taxon>Intramacronucleata</taxon>
        <taxon>Oligohymenophorea</taxon>
        <taxon>Peniculida</taxon>
        <taxon>Parameciidae</taxon>
        <taxon>Paramecium</taxon>
    </lineage>
</organism>
<dbReference type="EMBL" id="CAJJDM010000151">
    <property type="protein sequence ID" value="CAD8111381.1"/>
    <property type="molecule type" value="Genomic_DNA"/>
</dbReference>
<dbReference type="AlphaFoldDB" id="A0A8S1Q9J9"/>
<dbReference type="Pfam" id="PF00888">
    <property type="entry name" value="Cullin"/>
    <property type="match status" value="1"/>
</dbReference>
<dbReference type="InterPro" id="IPR059120">
    <property type="entry name" value="Cullin-like_AB"/>
</dbReference>
<feature type="coiled-coil region" evidence="3">
    <location>
        <begin position="653"/>
        <end position="716"/>
    </location>
</feature>
<dbReference type="GO" id="GO:0006511">
    <property type="term" value="P:ubiquitin-dependent protein catabolic process"/>
    <property type="evidence" value="ECO:0007669"/>
    <property type="project" value="InterPro"/>
</dbReference>
<dbReference type="InterPro" id="IPR001373">
    <property type="entry name" value="Cullin_N"/>
</dbReference>
<feature type="domain" description="Cullin family profile" evidence="4">
    <location>
        <begin position="425"/>
        <end position="648"/>
    </location>
</feature>
<protein>
    <recommendedName>
        <fullName evidence="4">Cullin family profile domain-containing protein</fullName>
    </recommendedName>
</protein>
<dbReference type="InterPro" id="IPR019559">
    <property type="entry name" value="Cullin_neddylation_domain"/>
</dbReference>
<keyword evidence="3" id="KW-0175">Coiled coil</keyword>
<reference evidence="5" key="1">
    <citation type="submission" date="2021-01" db="EMBL/GenBank/DDBJ databases">
        <authorList>
            <consortium name="Genoscope - CEA"/>
            <person name="William W."/>
        </authorList>
    </citation>
    <scope>NUCLEOTIDE SEQUENCE</scope>
</reference>
<dbReference type="Proteomes" id="UP000688137">
    <property type="component" value="Unassembled WGS sequence"/>
</dbReference>
<dbReference type="SMART" id="SM00182">
    <property type="entry name" value="CULLIN"/>
    <property type="match status" value="1"/>
</dbReference>
<dbReference type="GO" id="GO:0031625">
    <property type="term" value="F:ubiquitin protein ligase binding"/>
    <property type="evidence" value="ECO:0007669"/>
    <property type="project" value="InterPro"/>
</dbReference>
<evidence type="ECO:0000256" key="3">
    <source>
        <dbReference type="SAM" id="Coils"/>
    </source>
</evidence>
<dbReference type="OMA" id="NYQEQTW"/>
<dbReference type="InterPro" id="IPR016158">
    <property type="entry name" value="Cullin_homology"/>
</dbReference>
<dbReference type="SMART" id="SM00884">
    <property type="entry name" value="Cullin_Nedd8"/>
    <property type="match status" value="1"/>
</dbReference>
<keyword evidence="6" id="KW-1185">Reference proteome</keyword>
<dbReference type="Pfam" id="PF10557">
    <property type="entry name" value="Cullin_Nedd8"/>
    <property type="match status" value="1"/>
</dbReference>
<comment type="similarity">
    <text evidence="1 2">Belongs to the cullin family.</text>
</comment>
<evidence type="ECO:0000313" key="6">
    <source>
        <dbReference type="Proteomes" id="UP000688137"/>
    </source>
</evidence>
<dbReference type="PROSITE" id="PS50069">
    <property type="entry name" value="CULLIN_2"/>
    <property type="match status" value="1"/>
</dbReference>
<dbReference type="Pfam" id="PF26557">
    <property type="entry name" value="Cullin_AB"/>
    <property type="match status" value="1"/>
</dbReference>